<keyword evidence="3" id="KW-1185">Reference proteome</keyword>
<gene>
    <name evidence="2" type="ORF">SAMN05444695_10194</name>
</gene>
<dbReference type="PANTHER" id="PTHR40082">
    <property type="entry name" value="BLR5956 PROTEIN"/>
    <property type="match status" value="1"/>
</dbReference>
<dbReference type="Proteomes" id="UP000183263">
    <property type="component" value="Unassembled WGS sequence"/>
</dbReference>
<organism evidence="2 3">
    <name type="scientific">Rhodococcus triatomae</name>
    <dbReference type="NCBI Taxonomy" id="300028"/>
    <lineage>
        <taxon>Bacteria</taxon>
        <taxon>Bacillati</taxon>
        <taxon>Actinomycetota</taxon>
        <taxon>Actinomycetes</taxon>
        <taxon>Mycobacteriales</taxon>
        <taxon>Nocardiaceae</taxon>
        <taxon>Rhodococcus</taxon>
    </lineage>
</organism>
<dbReference type="AlphaFoldDB" id="A0A1G7ZF23"/>
<name>A0A1G7ZF23_9NOCA</name>
<proteinExistence type="predicted"/>
<dbReference type="OrthoDB" id="213853at2"/>
<dbReference type="Gene3D" id="3.40.50.10090">
    <property type="match status" value="2"/>
</dbReference>
<dbReference type="InterPro" id="IPR036108">
    <property type="entry name" value="4pyrrol_syn_uPrphyn_synt_sf"/>
</dbReference>
<dbReference type="SUPFAM" id="SSF69618">
    <property type="entry name" value="HemD-like"/>
    <property type="match status" value="1"/>
</dbReference>
<dbReference type="InterPro" id="IPR039793">
    <property type="entry name" value="UROS/Hem4"/>
</dbReference>
<evidence type="ECO:0000259" key="1">
    <source>
        <dbReference type="Pfam" id="PF02602"/>
    </source>
</evidence>
<dbReference type="GO" id="GO:0006780">
    <property type="term" value="P:uroporphyrinogen III biosynthetic process"/>
    <property type="evidence" value="ECO:0007669"/>
    <property type="project" value="InterPro"/>
</dbReference>
<dbReference type="EMBL" id="FNDN01000001">
    <property type="protein sequence ID" value="SDH07373.1"/>
    <property type="molecule type" value="Genomic_DNA"/>
</dbReference>
<dbReference type="InterPro" id="IPR003754">
    <property type="entry name" value="4pyrrol_synth_uPrphyn_synth"/>
</dbReference>
<evidence type="ECO:0000313" key="3">
    <source>
        <dbReference type="Proteomes" id="UP000183263"/>
    </source>
</evidence>
<dbReference type="GO" id="GO:0004852">
    <property type="term" value="F:uroporphyrinogen-III synthase activity"/>
    <property type="evidence" value="ECO:0007669"/>
    <property type="project" value="InterPro"/>
</dbReference>
<dbReference type="Pfam" id="PF02602">
    <property type="entry name" value="HEM4"/>
    <property type="match status" value="1"/>
</dbReference>
<evidence type="ECO:0000313" key="2">
    <source>
        <dbReference type="EMBL" id="SDH07373.1"/>
    </source>
</evidence>
<dbReference type="PANTHER" id="PTHR40082:SF1">
    <property type="entry name" value="BLR5956 PROTEIN"/>
    <property type="match status" value="1"/>
</dbReference>
<reference evidence="2 3" key="1">
    <citation type="submission" date="2016-10" db="EMBL/GenBank/DDBJ databases">
        <authorList>
            <person name="de Groot N.N."/>
        </authorList>
    </citation>
    <scope>NUCLEOTIDE SEQUENCE [LARGE SCALE GENOMIC DNA]</scope>
    <source>
        <strain evidence="2 3">DSM 44892</strain>
    </source>
</reference>
<dbReference type="RefSeq" id="WP_072736723.1">
    <property type="nucleotide sequence ID" value="NZ_CP048813.1"/>
</dbReference>
<dbReference type="CDD" id="cd06578">
    <property type="entry name" value="HemD"/>
    <property type="match status" value="1"/>
</dbReference>
<protein>
    <submittedName>
        <fullName evidence="2">Uroporphyrinogen-III synthase</fullName>
    </submittedName>
</protein>
<feature type="domain" description="Tetrapyrrole biosynthesis uroporphyrinogen III synthase" evidence="1">
    <location>
        <begin position="22"/>
        <end position="266"/>
    </location>
</feature>
<dbReference type="NCBIfam" id="NF005568">
    <property type="entry name" value="PRK07239.1"/>
    <property type="match status" value="1"/>
</dbReference>
<accession>A0A1G7ZF23</accession>
<sequence length="279" mass="29798">MGNDELAGVTVAVTAERRAADFITVLERHGATVIHTPAIHVLPLSADDDLRGATEAIVAQPPELFVVSTAMGFRGWLEAADEWGLRDELVRTLDGSRVITRGPKAKGAVRGVGLREEWSPETESFEEVLAHLTSEGVAGTRIAVQHHGTITEWEPLTDLAAGLADLGAQVREFSVYRWTRPADQAPMRELVDAIVHRRVDAVTFTSAPAVASLLSTAKDVGRIPQLLEALSGPVAAFCVGSVTASPLEALGVPTLQPARARLGSLAKYVIEVLPVRRVS</sequence>